<dbReference type="Proteomes" id="UP000051298">
    <property type="component" value="Unassembled WGS sequence"/>
</dbReference>
<protein>
    <submittedName>
        <fullName evidence="1">Putative ester cyclase</fullName>
    </submittedName>
</protein>
<dbReference type="SUPFAM" id="SSF54427">
    <property type="entry name" value="NTF2-like"/>
    <property type="match status" value="2"/>
</dbReference>
<dbReference type="PANTHER" id="PTHR38436">
    <property type="entry name" value="POLYKETIDE CYCLASE SNOAL-LIKE DOMAIN"/>
    <property type="match status" value="1"/>
</dbReference>
<organism evidence="1 2">
    <name type="scientific">Thalassobacter stenotrophicus</name>
    <dbReference type="NCBI Taxonomy" id="266809"/>
    <lineage>
        <taxon>Bacteria</taxon>
        <taxon>Pseudomonadati</taxon>
        <taxon>Pseudomonadota</taxon>
        <taxon>Alphaproteobacteria</taxon>
        <taxon>Rhodobacterales</taxon>
        <taxon>Roseobacteraceae</taxon>
        <taxon>Thalassobacter</taxon>
    </lineage>
</organism>
<gene>
    <name evidence="1" type="ORF">THS5294_03403</name>
</gene>
<dbReference type="EMBL" id="CYRX01000033">
    <property type="protein sequence ID" value="CUH62089.1"/>
    <property type="molecule type" value="Genomic_DNA"/>
</dbReference>
<dbReference type="eggNOG" id="COG5485">
    <property type="taxonomic scope" value="Bacteria"/>
</dbReference>
<proteinExistence type="predicted"/>
<dbReference type="AlphaFoldDB" id="A0A0P1F390"/>
<dbReference type="PANTHER" id="PTHR38436:SF1">
    <property type="entry name" value="ESTER CYCLASE"/>
    <property type="match status" value="1"/>
</dbReference>
<evidence type="ECO:0000313" key="2">
    <source>
        <dbReference type="Proteomes" id="UP000051298"/>
    </source>
</evidence>
<dbReference type="InterPro" id="IPR032710">
    <property type="entry name" value="NTF2-like_dom_sf"/>
</dbReference>
<dbReference type="GO" id="GO:0030638">
    <property type="term" value="P:polyketide metabolic process"/>
    <property type="evidence" value="ECO:0007669"/>
    <property type="project" value="InterPro"/>
</dbReference>
<sequence>MLNYRNALRPALNTLFTCPQSELEAASAVIAPEVIWDMCAPVNRLEGREAVVEQVIMPLRHALTGLHRRDEIFIGGDNIRAPGGQWVGAVSHYVGTFNAPLWGIPPNNRLVFLRAGEFYRVENGRITEAKVIIDLIDMMRQAGLKPIPFELGTEMLFPGPATHDGVCPTTGDGARSLDIVQAMLGALHVYDPETFGSDNQTGQGGLWAKDMFWYGPGGIGSNFQWEGFVKDHRAPFLNAFPDRQGGNHYCRIGDGPYAAVSGWPSMTMTHAGPYLGVPATGKALTLRVMDFYRCTQTQIAENWVLLDYVDLLNQMGVDVIAAANHARATI</sequence>
<evidence type="ECO:0000313" key="1">
    <source>
        <dbReference type="EMBL" id="CUH62089.1"/>
    </source>
</evidence>
<dbReference type="InterPro" id="IPR009959">
    <property type="entry name" value="Cyclase_SnoaL-like"/>
</dbReference>
<reference evidence="1 2" key="1">
    <citation type="submission" date="2015-09" db="EMBL/GenBank/DDBJ databases">
        <authorList>
            <consortium name="Swine Surveillance"/>
        </authorList>
    </citation>
    <scope>NUCLEOTIDE SEQUENCE [LARGE SCALE GENOMIC DNA]</scope>
    <source>
        <strain evidence="1 2">CECT 5294</strain>
    </source>
</reference>
<dbReference type="RefSeq" id="WP_058124616.1">
    <property type="nucleotide sequence ID" value="NZ_CYRX01000033.1"/>
</dbReference>
<dbReference type="STRING" id="266809.PM03_02380"/>
<dbReference type="Pfam" id="PF07366">
    <property type="entry name" value="SnoaL"/>
    <property type="match status" value="2"/>
</dbReference>
<dbReference type="Gene3D" id="3.10.450.50">
    <property type="match status" value="2"/>
</dbReference>
<name>A0A0P1F390_9RHOB</name>
<accession>A0A0P1F390</accession>